<keyword evidence="1" id="KW-0472">Membrane</keyword>
<reference evidence="2" key="1">
    <citation type="journal article" date="2020" name="Cell">
        <title>Large-Scale Comparative Analyses of Tick Genomes Elucidate Their Genetic Diversity and Vector Capacities.</title>
        <authorList>
            <consortium name="Tick Genome and Microbiome Consortium (TIGMIC)"/>
            <person name="Jia N."/>
            <person name="Wang J."/>
            <person name="Shi W."/>
            <person name="Du L."/>
            <person name="Sun Y."/>
            <person name="Zhan W."/>
            <person name="Jiang J.F."/>
            <person name="Wang Q."/>
            <person name="Zhang B."/>
            <person name="Ji P."/>
            <person name="Bell-Sakyi L."/>
            <person name="Cui X.M."/>
            <person name="Yuan T.T."/>
            <person name="Jiang B.G."/>
            <person name="Yang W.F."/>
            <person name="Lam T.T."/>
            <person name="Chang Q.C."/>
            <person name="Ding S.J."/>
            <person name="Wang X.J."/>
            <person name="Zhu J.G."/>
            <person name="Ruan X.D."/>
            <person name="Zhao L."/>
            <person name="Wei J.T."/>
            <person name="Ye R.Z."/>
            <person name="Que T.C."/>
            <person name="Du C.H."/>
            <person name="Zhou Y.H."/>
            <person name="Cheng J.X."/>
            <person name="Dai P.F."/>
            <person name="Guo W.B."/>
            <person name="Han X.H."/>
            <person name="Huang E.J."/>
            <person name="Li L.F."/>
            <person name="Wei W."/>
            <person name="Gao Y.C."/>
            <person name="Liu J.Z."/>
            <person name="Shao H.Z."/>
            <person name="Wang X."/>
            <person name="Wang C.C."/>
            <person name="Yang T.C."/>
            <person name="Huo Q.B."/>
            <person name="Li W."/>
            <person name="Chen H.Y."/>
            <person name="Chen S.E."/>
            <person name="Zhou L.G."/>
            <person name="Ni X.B."/>
            <person name="Tian J.H."/>
            <person name="Sheng Y."/>
            <person name="Liu T."/>
            <person name="Pan Y.S."/>
            <person name="Xia L.Y."/>
            <person name="Li J."/>
            <person name="Zhao F."/>
            <person name="Cao W.C."/>
        </authorList>
    </citation>
    <scope>NUCLEOTIDE SEQUENCE</scope>
    <source>
        <strain evidence="2">Rmic-2018</strain>
    </source>
</reference>
<dbReference type="AlphaFoldDB" id="A0A9J6EQ37"/>
<keyword evidence="1" id="KW-0812">Transmembrane</keyword>
<sequence length="179" mass="19661">MKNAASCETSCDLQDTPSNESMNAHCGLGSSLGFVCLKIGSHIKRDFGAQENVVGTRVDLSGAHEMKRRKYLIPKILMHIIGYGGIILSNGIIHHHDLQRATASAQKALVAPDNSEFYPLPPHGSPCRKRHRLPLRIPLHKIHLCICVVLDVLPSRWLPVPSNADGEKKHARLDGSRAD</sequence>
<reference evidence="2" key="2">
    <citation type="submission" date="2021-09" db="EMBL/GenBank/DDBJ databases">
        <authorList>
            <person name="Jia N."/>
            <person name="Wang J."/>
            <person name="Shi W."/>
            <person name="Du L."/>
            <person name="Sun Y."/>
            <person name="Zhan W."/>
            <person name="Jiang J."/>
            <person name="Wang Q."/>
            <person name="Zhang B."/>
            <person name="Ji P."/>
            <person name="Sakyi L.B."/>
            <person name="Cui X."/>
            <person name="Yuan T."/>
            <person name="Jiang B."/>
            <person name="Yang W."/>
            <person name="Lam T.T.-Y."/>
            <person name="Chang Q."/>
            <person name="Ding S."/>
            <person name="Wang X."/>
            <person name="Zhu J."/>
            <person name="Ruan X."/>
            <person name="Zhao L."/>
            <person name="Wei J."/>
            <person name="Que T."/>
            <person name="Du C."/>
            <person name="Cheng J."/>
            <person name="Dai P."/>
            <person name="Han X."/>
            <person name="Huang E."/>
            <person name="Gao Y."/>
            <person name="Liu J."/>
            <person name="Shao H."/>
            <person name="Ye R."/>
            <person name="Li L."/>
            <person name="Wei W."/>
            <person name="Wang X."/>
            <person name="Wang C."/>
            <person name="Huo Q."/>
            <person name="Li W."/>
            <person name="Guo W."/>
            <person name="Chen H."/>
            <person name="Chen S."/>
            <person name="Zhou L."/>
            <person name="Zhou L."/>
            <person name="Ni X."/>
            <person name="Tian J."/>
            <person name="Zhou Y."/>
            <person name="Sheng Y."/>
            <person name="Liu T."/>
            <person name="Pan Y."/>
            <person name="Xia L."/>
            <person name="Li J."/>
            <person name="Zhao F."/>
            <person name="Cao W."/>
        </authorList>
    </citation>
    <scope>NUCLEOTIDE SEQUENCE</scope>
    <source>
        <strain evidence="2">Rmic-2018</strain>
        <tissue evidence="2">Larvae</tissue>
    </source>
</reference>
<evidence type="ECO:0000313" key="3">
    <source>
        <dbReference type="Proteomes" id="UP000821866"/>
    </source>
</evidence>
<protein>
    <submittedName>
        <fullName evidence="2">Uncharacterized protein</fullName>
    </submittedName>
</protein>
<organism evidence="2 3">
    <name type="scientific">Rhipicephalus microplus</name>
    <name type="common">Cattle tick</name>
    <name type="synonym">Boophilus microplus</name>
    <dbReference type="NCBI Taxonomy" id="6941"/>
    <lineage>
        <taxon>Eukaryota</taxon>
        <taxon>Metazoa</taxon>
        <taxon>Ecdysozoa</taxon>
        <taxon>Arthropoda</taxon>
        <taxon>Chelicerata</taxon>
        <taxon>Arachnida</taxon>
        <taxon>Acari</taxon>
        <taxon>Parasitiformes</taxon>
        <taxon>Ixodida</taxon>
        <taxon>Ixodoidea</taxon>
        <taxon>Ixodidae</taxon>
        <taxon>Rhipicephalinae</taxon>
        <taxon>Rhipicephalus</taxon>
        <taxon>Boophilus</taxon>
    </lineage>
</organism>
<dbReference type="Proteomes" id="UP000821866">
    <property type="component" value="Chromosome 10"/>
</dbReference>
<accession>A0A9J6EQ37</accession>
<name>A0A9J6EQ37_RHIMP</name>
<evidence type="ECO:0000256" key="1">
    <source>
        <dbReference type="SAM" id="Phobius"/>
    </source>
</evidence>
<keyword evidence="3" id="KW-1185">Reference proteome</keyword>
<gene>
    <name evidence="2" type="ORF">HPB51_000685</name>
</gene>
<feature type="transmembrane region" description="Helical" evidence="1">
    <location>
        <begin position="76"/>
        <end position="93"/>
    </location>
</feature>
<evidence type="ECO:0000313" key="2">
    <source>
        <dbReference type="EMBL" id="KAH8036489.1"/>
    </source>
</evidence>
<comment type="caution">
    <text evidence="2">The sequence shown here is derived from an EMBL/GenBank/DDBJ whole genome shotgun (WGS) entry which is preliminary data.</text>
</comment>
<proteinExistence type="predicted"/>
<dbReference type="EMBL" id="JABSTU010000002">
    <property type="protein sequence ID" value="KAH8036489.1"/>
    <property type="molecule type" value="Genomic_DNA"/>
</dbReference>
<keyword evidence="1" id="KW-1133">Transmembrane helix</keyword>